<evidence type="ECO:0000256" key="4">
    <source>
        <dbReference type="ARBA" id="ARBA00022989"/>
    </source>
</evidence>
<protein>
    <submittedName>
        <fullName evidence="7">Membrane protein</fullName>
    </submittedName>
</protein>
<comment type="subcellular location">
    <subcellularLocation>
        <location evidence="1">Cell membrane</location>
        <topology evidence="1">Multi-pass membrane protein</topology>
    </subcellularLocation>
</comment>
<keyword evidence="8" id="KW-1185">Reference proteome</keyword>
<evidence type="ECO:0000256" key="3">
    <source>
        <dbReference type="ARBA" id="ARBA00022692"/>
    </source>
</evidence>
<dbReference type="Pfam" id="PF03706">
    <property type="entry name" value="LPG_synthase_TM"/>
    <property type="match status" value="1"/>
</dbReference>
<organism evidence="7 8">
    <name type="scientific">Caballeronia telluris</name>
    <dbReference type="NCBI Taxonomy" id="326475"/>
    <lineage>
        <taxon>Bacteria</taxon>
        <taxon>Pseudomonadati</taxon>
        <taxon>Pseudomonadota</taxon>
        <taxon>Betaproteobacteria</taxon>
        <taxon>Burkholderiales</taxon>
        <taxon>Burkholderiaceae</taxon>
        <taxon>Caballeronia</taxon>
    </lineage>
</organism>
<dbReference type="AlphaFoldDB" id="A0A158ER50"/>
<dbReference type="InterPro" id="IPR022791">
    <property type="entry name" value="L-PG_synthase/AglD"/>
</dbReference>
<evidence type="ECO:0000313" key="8">
    <source>
        <dbReference type="Proteomes" id="UP000054717"/>
    </source>
</evidence>
<gene>
    <name evidence="7" type="ORF">AWB66_00104</name>
</gene>
<evidence type="ECO:0000256" key="6">
    <source>
        <dbReference type="SAM" id="Phobius"/>
    </source>
</evidence>
<accession>A0A158ER50</accession>
<dbReference type="STRING" id="326475.AWB66_00104"/>
<dbReference type="NCBIfam" id="TIGR03476">
    <property type="entry name" value="HpnL"/>
    <property type="match status" value="1"/>
</dbReference>
<feature type="transmembrane region" description="Helical" evidence="6">
    <location>
        <begin position="39"/>
        <end position="58"/>
    </location>
</feature>
<evidence type="ECO:0000256" key="1">
    <source>
        <dbReference type="ARBA" id="ARBA00004651"/>
    </source>
</evidence>
<evidence type="ECO:0000256" key="5">
    <source>
        <dbReference type="ARBA" id="ARBA00023136"/>
    </source>
</evidence>
<reference evidence="7" key="1">
    <citation type="submission" date="2016-01" db="EMBL/GenBank/DDBJ databases">
        <authorList>
            <person name="Peeters Charlotte."/>
        </authorList>
    </citation>
    <scope>NUCLEOTIDE SEQUENCE</scope>
    <source>
        <strain evidence="7">LMG 22936</strain>
    </source>
</reference>
<proteinExistence type="predicted"/>
<keyword evidence="3 6" id="KW-0812">Transmembrane</keyword>
<name>A0A158ER50_9BURK</name>
<evidence type="ECO:0000256" key="2">
    <source>
        <dbReference type="ARBA" id="ARBA00022475"/>
    </source>
</evidence>
<keyword evidence="2" id="KW-1003">Cell membrane</keyword>
<dbReference type="GO" id="GO:0005886">
    <property type="term" value="C:plasma membrane"/>
    <property type="evidence" value="ECO:0007669"/>
    <property type="project" value="UniProtKB-SubCell"/>
</dbReference>
<feature type="transmembrane region" description="Helical" evidence="6">
    <location>
        <begin position="117"/>
        <end position="142"/>
    </location>
</feature>
<dbReference type="Proteomes" id="UP000054717">
    <property type="component" value="Unassembled WGS sequence"/>
</dbReference>
<evidence type="ECO:0000313" key="7">
    <source>
        <dbReference type="EMBL" id="SAL09569.1"/>
    </source>
</evidence>
<dbReference type="RefSeq" id="WP_087628310.1">
    <property type="nucleotide sequence ID" value="NZ_FCNZ02000001.1"/>
</dbReference>
<comment type="caution">
    <text evidence="7">The sequence shown here is derived from an EMBL/GenBank/DDBJ whole genome shotgun (WGS) entry which is preliminary data.</text>
</comment>
<sequence length="334" mass="35727">MRRGLMLLRWPAAFALVAAIALHDGIADAWRLVERAGPLLLWLVPLHALPLLLDARAWHLLLQRRIALTVLWLIAAVREAVSRLLPVFGIGGELAGIRLASRFMQDPYRVSRVSASVVVEVLVTIAVQYAFAMLGLALLYAGSTNAQVGRAVGVALAVSLPLPFVLFALLRRGGLFHGLARIATRLLPARDASSSGIDGRQLDADIRVLLGKPRLLAAAFAWQFAGYLLGSAEIYLALALLGHPASIGAAIAIEAITQAVRQAVFIAPAGLGVQEATVVAVARAFGIGGEAALSLALVRRMREIAWGCIATAAWRVVEARGLREPVAIRRRTLR</sequence>
<feature type="transmembrane region" description="Helical" evidence="6">
    <location>
        <begin position="148"/>
        <end position="170"/>
    </location>
</feature>
<keyword evidence="5 6" id="KW-0472">Membrane</keyword>
<keyword evidence="4 6" id="KW-1133">Transmembrane helix</keyword>
<dbReference type="EMBL" id="FCNZ02000001">
    <property type="protein sequence ID" value="SAL09569.1"/>
    <property type="molecule type" value="Genomic_DNA"/>
</dbReference>